<evidence type="ECO:0000259" key="7">
    <source>
        <dbReference type="PROSITE" id="PS50994"/>
    </source>
</evidence>
<keyword evidence="1" id="KW-0808">Transferase</keyword>
<dbReference type="GO" id="GO:0003676">
    <property type="term" value="F:nucleic acid binding"/>
    <property type="evidence" value="ECO:0007669"/>
    <property type="project" value="InterPro"/>
</dbReference>
<dbReference type="Proteomes" id="UP000517678">
    <property type="component" value="Unassembled WGS sequence"/>
</dbReference>
<dbReference type="Gene3D" id="3.30.420.10">
    <property type="entry name" value="Ribonuclease H-like superfamily/Ribonuclease H"/>
    <property type="match status" value="1"/>
</dbReference>
<dbReference type="GO" id="GO:0016787">
    <property type="term" value="F:hydrolase activity"/>
    <property type="evidence" value="ECO:0007669"/>
    <property type="project" value="UniProtKB-KW"/>
</dbReference>
<sequence length="276" mass="32064">MHQQTHWGTRALCDQYLRTYGCHGVYELAKKITGNCLICQKVNRKAMRKTIPGRRELAFRPFQSVQVDFTELPQVQRWKYLLVIVDHLTHWVEAVPTTNTTANTVCKILLEQLIPRYGMINRIDSDRGTQFTSKILQQLATTLGIKWELHTPWHPQSSGRVERMNQTLKKALTKLTLETKLSWIKCLPLALLRVRTQPRADLGVSPYEMLFGLPFQVTQYEMATLEGGETTINRYINVIARTLEELRSRGLIPQTTRLDFRIHNIQPGDWVLIKVW</sequence>
<dbReference type="PANTHER" id="PTHR41694:SF5">
    <property type="entry name" value="RIBONUCLEASE H"/>
    <property type="match status" value="1"/>
</dbReference>
<evidence type="ECO:0000313" key="8">
    <source>
        <dbReference type="EMBL" id="NXB12948.1"/>
    </source>
</evidence>
<organism evidence="8 9">
    <name type="scientific">Cnemophilus loriae</name>
    <name type="common">Loria's bird-of-paradise</name>
    <dbReference type="NCBI Taxonomy" id="254448"/>
    <lineage>
        <taxon>Eukaryota</taxon>
        <taxon>Metazoa</taxon>
        <taxon>Chordata</taxon>
        <taxon>Craniata</taxon>
        <taxon>Vertebrata</taxon>
        <taxon>Euteleostomi</taxon>
        <taxon>Archelosauria</taxon>
        <taxon>Archosauria</taxon>
        <taxon>Dinosauria</taxon>
        <taxon>Saurischia</taxon>
        <taxon>Theropoda</taxon>
        <taxon>Coelurosauria</taxon>
        <taxon>Aves</taxon>
        <taxon>Neognathae</taxon>
        <taxon>Neoaves</taxon>
        <taxon>Telluraves</taxon>
        <taxon>Australaves</taxon>
        <taxon>Passeriformes</taxon>
        <taxon>Corvoidea</taxon>
        <taxon>Corvidae</taxon>
        <taxon>Cnemophilus</taxon>
    </lineage>
</organism>
<dbReference type="AlphaFoldDB" id="A0A7K8BF21"/>
<evidence type="ECO:0000256" key="5">
    <source>
        <dbReference type="ARBA" id="ARBA00022801"/>
    </source>
</evidence>
<feature type="non-terminal residue" evidence="8">
    <location>
        <position position="276"/>
    </location>
</feature>
<evidence type="ECO:0000256" key="3">
    <source>
        <dbReference type="ARBA" id="ARBA00022722"/>
    </source>
</evidence>
<proteinExistence type="predicted"/>
<keyword evidence="5" id="KW-0378">Hydrolase</keyword>
<evidence type="ECO:0000256" key="1">
    <source>
        <dbReference type="ARBA" id="ARBA00022679"/>
    </source>
</evidence>
<dbReference type="GO" id="GO:0004519">
    <property type="term" value="F:endonuclease activity"/>
    <property type="evidence" value="ECO:0007669"/>
    <property type="project" value="UniProtKB-KW"/>
</dbReference>
<keyword evidence="6" id="KW-0695">RNA-directed DNA polymerase</keyword>
<dbReference type="EMBL" id="VZTF01010233">
    <property type="protein sequence ID" value="NXB12948.1"/>
    <property type="molecule type" value="Genomic_DNA"/>
</dbReference>
<dbReference type="PANTHER" id="PTHR41694">
    <property type="entry name" value="ENDOGENOUS RETROVIRUS GROUP K MEMBER POL PROTEIN"/>
    <property type="match status" value="1"/>
</dbReference>
<keyword evidence="3" id="KW-0540">Nuclease</keyword>
<evidence type="ECO:0000256" key="6">
    <source>
        <dbReference type="ARBA" id="ARBA00022918"/>
    </source>
</evidence>
<feature type="non-terminal residue" evidence="8">
    <location>
        <position position="1"/>
    </location>
</feature>
<dbReference type="GO" id="GO:0015074">
    <property type="term" value="P:DNA integration"/>
    <property type="evidence" value="ECO:0007669"/>
    <property type="project" value="InterPro"/>
</dbReference>
<keyword evidence="9" id="KW-1185">Reference proteome</keyword>
<dbReference type="InterPro" id="IPR036397">
    <property type="entry name" value="RNaseH_sf"/>
</dbReference>
<dbReference type="InterPro" id="IPR012337">
    <property type="entry name" value="RNaseH-like_sf"/>
</dbReference>
<gene>
    <name evidence="8" type="primary">Tf29</name>
    <name evidence="8" type="ORF">CNELOR_R16152</name>
</gene>
<evidence type="ECO:0000256" key="4">
    <source>
        <dbReference type="ARBA" id="ARBA00022759"/>
    </source>
</evidence>
<evidence type="ECO:0000313" key="9">
    <source>
        <dbReference type="Proteomes" id="UP000517678"/>
    </source>
</evidence>
<dbReference type="Pfam" id="PF00665">
    <property type="entry name" value="rve"/>
    <property type="match status" value="1"/>
</dbReference>
<accession>A0A7K8BF21</accession>
<keyword evidence="4" id="KW-0255">Endonuclease</keyword>
<name>A0A7K8BF21_9CORV</name>
<comment type="caution">
    <text evidence="8">The sequence shown here is derived from an EMBL/GenBank/DDBJ whole genome shotgun (WGS) entry which is preliminary data.</text>
</comment>
<keyword evidence="2" id="KW-0548">Nucleotidyltransferase</keyword>
<dbReference type="GO" id="GO:0003964">
    <property type="term" value="F:RNA-directed DNA polymerase activity"/>
    <property type="evidence" value="ECO:0007669"/>
    <property type="project" value="UniProtKB-KW"/>
</dbReference>
<dbReference type="SUPFAM" id="SSF53098">
    <property type="entry name" value="Ribonuclease H-like"/>
    <property type="match status" value="1"/>
</dbReference>
<reference evidence="8 9" key="1">
    <citation type="submission" date="2019-09" db="EMBL/GenBank/DDBJ databases">
        <title>Bird 10,000 Genomes (B10K) Project - Family phase.</title>
        <authorList>
            <person name="Zhang G."/>
        </authorList>
    </citation>
    <scope>NUCLEOTIDE SEQUENCE [LARGE SCALE GENOMIC DNA]</scope>
    <source>
        <strain evidence="8">B10K-DU-029-38</strain>
        <tissue evidence="8">Muscle</tissue>
    </source>
</reference>
<dbReference type="PROSITE" id="PS50994">
    <property type="entry name" value="INTEGRASE"/>
    <property type="match status" value="1"/>
</dbReference>
<dbReference type="Gene3D" id="1.10.340.70">
    <property type="match status" value="1"/>
</dbReference>
<protein>
    <submittedName>
        <fullName evidence="8">TF29 protein</fullName>
    </submittedName>
</protein>
<dbReference type="InterPro" id="IPR001584">
    <property type="entry name" value="Integrase_cat-core"/>
</dbReference>
<evidence type="ECO:0000256" key="2">
    <source>
        <dbReference type="ARBA" id="ARBA00022695"/>
    </source>
</evidence>
<feature type="domain" description="Integrase catalytic" evidence="7">
    <location>
        <begin position="57"/>
        <end position="214"/>
    </location>
</feature>